<organism evidence="2 3">
    <name type="scientific">Moniliophthora roreri</name>
    <name type="common">Frosty pod rot fungus</name>
    <name type="synonym">Monilia roreri</name>
    <dbReference type="NCBI Taxonomy" id="221103"/>
    <lineage>
        <taxon>Eukaryota</taxon>
        <taxon>Fungi</taxon>
        <taxon>Dikarya</taxon>
        <taxon>Basidiomycota</taxon>
        <taxon>Agaricomycotina</taxon>
        <taxon>Agaricomycetes</taxon>
        <taxon>Agaricomycetidae</taxon>
        <taxon>Agaricales</taxon>
        <taxon>Marasmiineae</taxon>
        <taxon>Marasmiaceae</taxon>
        <taxon>Moniliophthora</taxon>
    </lineage>
</organism>
<evidence type="ECO:0000313" key="2">
    <source>
        <dbReference type="EMBL" id="KTB42595.1"/>
    </source>
</evidence>
<reference evidence="2 3" key="1">
    <citation type="submission" date="2015-12" db="EMBL/GenBank/DDBJ databases">
        <title>Draft genome sequence of Moniliophthora roreri, the causal agent of frosty pod rot of cacao.</title>
        <authorList>
            <person name="Aime M.C."/>
            <person name="Diaz-Valderrama J.R."/>
            <person name="Kijpornyongpan T."/>
            <person name="Phillips-Mora W."/>
        </authorList>
    </citation>
    <scope>NUCLEOTIDE SEQUENCE [LARGE SCALE GENOMIC DNA]</scope>
    <source>
        <strain evidence="2 3">MCA 2952</strain>
    </source>
</reference>
<comment type="caution">
    <text evidence="2">The sequence shown here is derived from an EMBL/GenBank/DDBJ whole genome shotgun (WGS) entry which is preliminary data.</text>
</comment>
<name>A0A0W0G204_MONRR</name>
<feature type="region of interest" description="Disordered" evidence="1">
    <location>
        <begin position="1"/>
        <end position="29"/>
    </location>
</feature>
<evidence type="ECO:0000313" key="3">
    <source>
        <dbReference type="Proteomes" id="UP000054988"/>
    </source>
</evidence>
<dbReference type="AlphaFoldDB" id="A0A0W0G204"/>
<accession>A0A0W0G204</accession>
<gene>
    <name evidence="2" type="ORF">WG66_4801</name>
</gene>
<evidence type="ECO:0000256" key="1">
    <source>
        <dbReference type="SAM" id="MobiDB-lite"/>
    </source>
</evidence>
<dbReference type="EMBL" id="LATX01001314">
    <property type="protein sequence ID" value="KTB42595.1"/>
    <property type="molecule type" value="Genomic_DNA"/>
</dbReference>
<dbReference type="Proteomes" id="UP000054988">
    <property type="component" value="Unassembled WGS sequence"/>
</dbReference>
<sequence>MSWHVAQANRTVRASEYDPEGNTWRNSMNCPDFPTDSLREYTPAFGYNSA</sequence>
<protein>
    <submittedName>
        <fullName evidence="2">Uncharacterized protein</fullName>
    </submittedName>
</protein>
<proteinExistence type="predicted"/>